<keyword evidence="3" id="KW-1185">Reference proteome</keyword>
<dbReference type="EMBL" id="NKXS01004086">
    <property type="protein sequence ID" value="PIN07461.1"/>
    <property type="molecule type" value="Genomic_DNA"/>
</dbReference>
<proteinExistence type="predicted"/>
<reference evidence="3" key="1">
    <citation type="journal article" date="2018" name="Gigascience">
        <title>Genome assembly of the Pink Ipe (Handroanthus impetiginosus, Bignoniaceae), a highly valued, ecologically keystone Neotropical timber forest tree.</title>
        <authorList>
            <person name="Silva-Junior O.B."/>
            <person name="Grattapaglia D."/>
            <person name="Novaes E."/>
            <person name="Collevatti R.G."/>
        </authorList>
    </citation>
    <scope>NUCLEOTIDE SEQUENCE [LARGE SCALE GENOMIC DNA]</scope>
    <source>
        <strain evidence="3">cv. UFG-1</strain>
    </source>
</reference>
<dbReference type="Proteomes" id="UP000231279">
    <property type="component" value="Unassembled WGS sequence"/>
</dbReference>
<gene>
    <name evidence="2" type="ORF">CDL12_19973</name>
</gene>
<evidence type="ECO:0000256" key="1">
    <source>
        <dbReference type="SAM" id="MobiDB-lite"/>
    </source>
</evidence>
<name>A0A2G9GQ92_9LAMI</name>
<protein>
    <submittedName>
        <fullName evidence="2">Uncharacterized protein</fullName>
    </submittedName>
</protein>
<feature type="region of interest" description="Disordered" evidence="1">
    <location>
        <begin position="1"/>
        <end position="54"/>
    </location>
</feature>
<evidence type="ECO:0000313" key="2">
    <source>
        <dbReference type="EMBL" id="PIN07461.1"/>
    </source>
</evidence>
<accession>A0A2G9GQ92</accession>
<dbReference type="AlphaFoldDB" id="A0A2G9GQ92"/>
<evidence type="ECO:0000313" key="3">
    <source>
        <dbReference type="Proteomes" id="UP000231279"/>
    </source>
</evidence>
<sequence length="54" mass="5615">MASQKAEKNVGSQAGKKEPAKAPVSKQGLPNKTEVKPREPKKKGTPGSKSGGKK</sequence>
<organism evidence="2 3">
    <name type="scientific">Handroanthus impetiginosus</name>
    <dbReference type="NCBI Taxonomy" id="429701"/>
    <lineage>
        <taxon>Eukaryota</taxon>
        <taxon>Viridiplantae</taxon>
        <taxon>Streptophyta</taxon>
        <taxon>Embryophyta</taxon>
        <taxon>Tracheophyta</taxon>
        <taxon>Spermatophyta</taxon>
        <taxon>Magnoliopsida</taxon>
        <taxon>eudicotyledons</taxon>
        <taxon>Gunneridae</taxon>
        <taxon>Pentapetalae</taxon>
        <taxon>asterids</taxon>
        <taxon>lamiids</taxon>
        <taxon>Lamiales</taxon>
        <taxon>Bignoniaceae</taxon>
        <taxon>Crescentiina</taxon>
        <taxon>Tabebuia alliance</taxon>
        <taxon>Handroanthus</taxon>
    </lineage>
</organism>
<comment type="caution">
    <text evidence="2">The sequence shown here is derived from an EMBL/GenBank/DDBJ whole genome shotgun (WGS) entry which is preliminary data.</text>
</comment>